<accession>A0A9Q0ZG29</accession>
<proteinExistence type="predicted"/>
<evidence type="ECO:0000313" key="3">
    <source>
        <dbReference type="Proteomes" id="UP001151752"/>
    </source>
</evidence>
<organism evidence="2 3">
    <name type="scientific">Salix koriyanagi</name>
    <dbReference type="NCBI Taxonomy" id="2511006"/>
    <lineage>
        <taxon>Eukaryota</taxon>
        <taxon>Viridiplantae</taxon>
        <taxon>Streptophyta</taxon>
        <taxon>Embryophyta</taxon>
        <taxon>Tracheophyta</taxon>
        <taxon>Spermatophyta</taxon>
        <taxon>Magnoliopsida</taxon>
        <taxon>eudicotyledons</taxon>
        <taxon>Gunneridae</taxon>
        <taxon>Pentapetalae</taxon>
        <taxon>rosids</taxon>
        <taxon>fabids</taxon>
        <taxon>Malpighiales</taxon>
        <taxon>Salicaceae</taxon>
        <taxon>Saliceae</taxon>
        <taxon>Salix</taxon>
    </lineage>
</organism>
<feature type="non-terminal residue" evidence="2">
    <location>
        <position position="30"/>
    </location>
</feature>
<evidence type="ECO:0000256" key="1">
    <source>
        <dbReference type="SAM" id="MobiDB-lite"/>
    </source>
</evidence>
<sequence length="30" mass="3527">MSKHAMGFQSNMENEKEKYLALINSTRDPR</sequence>
<protein>
    <submittedName>
        <fullName evidence="2">Uncharacterized protein</fullName>
    </submittedName>
</protein>
<feature type="region of interest" description="Disordered" evidence="1">
    <location>
        <begin position="1"/>
        <end position="30"/>
    </location>
</feature>
<evidence type="ECO:0000313" key="2">
    <source>
        <dbReference type="EMBL" id="KAJ6733093.1"/>
    </source>
</evidence>
<gene>
    <name evidence="2" type="ORF">OIU74_004949</name>
</gene>
<name>A0A9Q0ZG29_9ROSI</name>
<reference evidence="2" key="2">
    <citation type="journal article" date="2023" name="Int. J. Mol. Sci.">
        <title>De Novo Assembly and Annotation of 11 Diverse Shrub Willow (Salix) Genomes Reveals Novel Gene Organization in Sex-Linked Regions.</title>
        <authorList>
            <person name="Hyden B."/>
            <person name="Feng K."/>
            <person name="Yates T.B."/>
            <person name="Jawdy S."/>
            <person name="Cereghino C."/>
            <person name="Smart L.B."/>
            <person name="Muchero W."/>
        </authorList>
    </citation>
    <scope>NUCLEOTIDE SEQUENCE</scope>
    <source>
        <tissue evidence="2">Shoot tip</tissue>
    </source>
</reference>
<dbReference type="AlphaFoldDB" id="A0A9Q0ZG29"/>
<reference evidence="2" key="1">
    <citation type="submission" date="2022-11" db="EMBL/GenBank/DDBJ databases">
        <authorList>
            <person name="Hyden B.L."/>
            <person name="Feng K."/>
            <person name="Yates T."/>
            <person name="Jawdy S."/>
            <person name="Smart L.B."/>
            <person name="Muchero W."/>
        </authorList>
    </citation>
    <scope>NUCLEOTIDE SEQUENCE</scope>
    <source>
        <tissue evidence="2">Shoot tip</tissue>
    </source>
</reference>
<dbReference type="EMBL" id="JAPFFM010000011">
    <property type="protein sequence ID" value="KAJ6733093.1"/>
    <property type="molecule type" value="Genomic_DNA"/>
</dbReference>
<dbReference type="Proteomes" id="UP001151752">
    <property type="component" value="Chromosome 7"/>
</dbReference>
<keyword evidence="3" id="KW-1185">Reference proteome</keyword>
<comment type="caution">
    <text evidence="2">The sequence shown here is derived from an EMBL/GenBank/DDBJ whole genome shotgun (WGS) entry which is preliminary data.</text>
</comment>